<dbReference type="PANTHER" id="PTHR31639:SF285">
    <property type="entry name" value="OS01G0730200 PROTEIN"/>
    <property type="match status" value="1"/>
</dbReference>
<evidence type="ECO:0000313" key="4">
    <source>
        <dbReference type="EMBL" id="KAJ3688047.1"/>
    </source>
</evidence>
<dbReference type="InterPro" id="IPR032675">
    <property type="entry name" value="LRR_dom_sf"/>
</dbReference>
<keyword evidence="5" id="KW-1185">Reference proteome</keyword>
<evidence type="ECO:0000259" key="1">
    <source>
        <dbReference type="Pfam" id="PF00646"/>
    </source>
</evidence>
<feature type="domain" description="F-box" evidence="1">
    <location>
        <begin position="25"/>
        <end position="60"/>
    </location>
</feature>
<dbReference type="AlphaFoldDB" id="A0AAD5Z6Y4"/>
<proteinExistence type="predicted"/>
<dbReference type="CDD" id="cd22160">
    <property type="entry name" value="F-box_AtFBL13-like"/>
    <property type="match status" value="1"/>
</dbReference>
<name>A0AAD5Z6Y4_9POAL</name>
<dbReference type="InterPro" id="IPR036047">
    <property type="entry name" value="F-box-like_dom_sf"/>
</dbReference>
<dbReference type="Gene3D" id="3.80.10.10">
    <property type="entry name" value="Ribonuclease Inhibitor"/>
    <property type="match status" value="1"/>
</dbReference>
<protein>
    <recommendedName>
        <fullName evidence="6">F-box domain-containing protein</fullName>
    </recommendedName>
</protein>
<feature type="domain" description="F-box/LRR-repeat protein 15/At3g58940/PEG3-like LRR" evidence="3">
    <location>
        <begin position="126"/>
        <end position="346"/>
    </location>
</feature>
<dbReference type="Proteomes" id="UP001210211">
    <property type="component" value="Unassembled WGS sequence"/>
</dbReference>
<dbReference type="PANTHER" id="PTHR31639">
    <property type="entry name" value="F-BOX PROTEIN-LIKE"/>
    <property type="match status" value="1"/>
</dbReference>
<evidence type="ECO:0000313" key="5">
    <source>
        <dbReference type="Proteomes" id="UP001210211"/>
    </source>
</evidence>
<organism evidence="4 5">
    <name type="scientific">Rhynchospora tenuis</name>
    <dbReference type="NCBI Taxonomy" id="198213"/>
    <lineage>
        <taxon>Eukaryota</taxon>
        <taxon>Viridiplantae</taxon>
        <taxon>Streptophyta</taxon>
        <taxon>Embryophyta</taxon>
        <taxon>Tracheophyta</taxon>
        <taxon>Spermatophyta</taxon>
        <taxon>Magnoliopsida</taxon>
        <taxon>Liliopsida</taxon>
        <taxon>Poales</taxon>
        <taxon>Cyperaceae</taxon>
        <taxon>Cyperoideae</taxon>
        <taxon>Rhynchosporeae</taxon>
        <taxon>Rhynchospora</taxon>
    </lineage>
</organism>
<dbReference type="Pfam" id="PF00646">
    <property type="entry name" value="F-box"/>
    <property type="match status" value="1"/>
</dbReference>
<dbReference type="Pfam" id="PF08387">
    <property type="entry name" value="FBD"/>
    <property type="match status" value="1"/>
</dbReference>
<evidence type="ECO:0000259" key="2">
    <source>
        <dbReference type="Pfam" id="PF08387"/>
    </source>
</evidence>
<dbReference type="InterPro" id="IPR006566">
    <property type="entry name" value="FBD"/>
</dbReference>
<dbReference type="Pfam" id="PF24758">
    <property type="entry name" value="LRR_At5g56370"/>
    <property type="match status" value="1"/>
</dbReference>
<dbReference type="Gene3D" id="1.20.1280.50">
    <property type="match status" value="1"/>
</dbReference>
<reference evidence="4 5" key="1">
    <citation type="journal article" date="2022" name="Cell">
        <title>Repeat-based holocentromeres influence genome architecture and karyotype evolution.</title>
        <authorList>
            <person name="Hofstatter P.G."/>
            <person name="Thangavel G."/>
            <person name="Lux T."/>
            <person name="Neumann P."/>
            <person name="Vondrak T."/>
            <person name="Novak P."/>
            <person name="Zhang M."/>
            <person name="Costa L."/>
            <person name="Castellani M."/>
            <person name="Scott A."/>
            <person name="Toegelov H."/>
            <person name="Fuchs J."/>
            <person name="Mata-Sucre Y."/>
            <person name="Dias Y."/>
            <person name="Vanzela A.L.L."/>
            <person name="Huettel B."/>
            <person name="Almeida C.C.S."/>
            <person name="Simkova H."/>
            <person name="Souza G."/>
            <person name="Pedrosa-Harand A."/>
            <person name="Macas J."/>
            <person name="Mayer K.F.X."/>
            <person name="Houben A."/>
            <person name="Marques A."/>
        </authorList>
    </citation>
    <scope>NUCLEOTIDE SEQUENCE [LARGE SCALE GENOMIC DNA]</scope>
    <source>
        <strain evidence="4">RhyTen1mFocal</strain>
    </source>
</reference>
<evidence type="ECO:0000259" key="3">
    <source>
        <dbReference type="Pfam" id="PF24758"/>
    </source>
</evidence>
<evidence type="ECO:0008006" key="6">
    <source>
        <dbReference type="Google" id="ProtNLM"/>
    </source>
</evidence>
<dbReference type="EMBL" id="JAMRDG010000002">
    <property type="protein sequence ID" value="KAJ3688047.1"/>
    <property type="molecule type" value="Genomic_DNA"/>
</dbReference>
<dbReference type="SUPFAM" id="SSF52047">
    <property type="entry name" value="RNI-like"/>
    <property type="match status" value="1"/>
</dbReference>
<dbReference type="InterPro" id="IPR001810">
    <property type="entry name" value="F-box_dom"/>
</dbReference>
<dbReference type="InterPro" id="IPR053781">
    <property type="entry name" value="F-box_AtFBL13-like"/>
</dbReference>
<comment type="caution">
    <text evidence="4">The sequence shown here is derived from an EMBL/GenBank/DDBJ whole genome shotgun (WGS) entry which is preliminary data.</text>
</comment>
<feature type="domain" description="FBD" evidence="2">
    <location>
        <begin position="382"/>
        <end position="415"/>
    </location>
</feature>
<sequence length="449" mass="51018">MDHSRSKKLKTQKENLASDEGQDFISSLPEDVRCKILSYLSTRDAVKTCILSSKWRYTWATIPELSVSEDDFISPIASERITRSRLVKFVDILLYLHNGPIFKFKLEAGKCSRENYFEYFRVAFARWILHLSRRKEFHEFFFSSSSKHLFNLPTSLFLCHGLSILNLHDCHINLPSAFEGFKLMRVLELQDCVISGDDIERLVSSCPLLDELVLETASFGLFNPNMELSLKICAPKLKKLIIHGRFVSLLLKTPCLVKACFDLEVRPARVNARANLVEALGALPEVEVLGFHQQFFAYLAAGSLPDHLPSTLDKLKILSLDVNLASPEEASVMRLLLQNAPNLVELNLTNSTTDRADWFSQTNSTMTCAGQWEIDSGSFFMSLRVVELYEFFISRSELAFLKFILASAPLLEQLTVIKEQVTDAREKDAVIEILKRIPKVSVNLQITLE</sequence>
<accession>A0AAD5Z6Y4</accession>
<dbReference type="SUPFAM" id="SSF81383">
    <property type="entry name" value="F-box domain"/>
    <property type="match status" value="1"/>
</dbReference>
<dbReference type="InterPro" id="IPR055411">
    <property type="entry name" value="LRR_FXL15/At3g58940/PEG3-like"/>
</dbReference>
<gene>
    <name evidence="4" type="ORF">LUZ61_017211</name>
</gene>